<keyword evidence="2" id="KW-1185">Reference proteome</keyword>
<dbReference type="Proteomes" id="UP000234474">
    <property type="component" value="Unassembled WGS sequence"/>
</dbReference>
<gene>
    <name evidence="1" type="ORF">P174DRAFT_442690</name>
</gene>
<dbReference type="AlphaFoldDB" id="A0A2I1C5C1"/>
<evidence type="ECO:0000313" key="1">
    <source>
        <dbReference type="EMBL" id="PKX92804.1"/>
    </source>
</evidence>
<dbReference type="EMBL" id="MSZS01000005">
    <property type="protein sequence ID" value="PKX92804.1"/>
    <property type="molecule type" value="Genomic_DNA"/>
</dbReference>
<organism evidence="1 2">
    <name type="scientific">Aspergillus novofumigatus (strain IBT 16806)</name>
    <dbReference type="NCBI Taxonomy" id="1392255"/>
    <lineage>
        <taxon>Eukaryota</taxon>
        <taxon>Fungi</taxon>
        <taxon>Dikarya</taxon>
        <taxon>Ascomycota</taxon>
        <taxon>Pezizomycotina</taxon>
        <taxon>Eurotiomycetes</taxon>
        <taxon>Eurotiomycetidae</taxon>
        <taxon>Eurotiales</taxon>
        <taxon>Aspergillaceae</taxon>
        <taxon>Aspergillus</taxon>
        <taxon>Aspergillus subgen. Fumigati</taxon>
    </lineage>
</organism>
<sequence length="83" mass="9300">MPSSQDFSIFCDRYLPTVLLHHVIGLTAIQYYVIREDCAPNGLLRTISTFASCLLWTGIKSDPLIGGPPSRCVRLYSSRHSSR</sequence>
<proteinExistence type="predicted"/>
<dbReference type="VEuPathDB" id="FungiDB:P174DRAFT_442690"/>
<evidence type="ECO:0000313" key="2">
    <source>
        <dbReference type="Proteomes" id="UP000234474"/>
    </source>
</evidence>
<accession>A0A2I1C5C1</accession>
<dbReference type="RefSeq" id="XP_024681399.1">
    <property type="nucleotide sequence ID" value="XM_024827631.1"/>
</dbReference>
<reference evidence="2" key="1">
    <citation type="journal article" date="2018" name="Proc. Natl. Acad. Sci. U.S.A.">
        <title>Linking secondary metabolites to gene clusters through genome sequencing of six diverse Aspergillus species.</title>
        <authorList>
            <person name="Kaerboelling I."/>
            <person name="Vesth T.C."/>
            <person name="Frisvad J.C."/>
            <person name="Nybo J.L."/>
            <person name="Theobald S."/>
            <person name="Kuo A."/>
            <person name="Bowyer P."/>
            <person name="Matsuda Y."/>
            <person name="Mondo S."/>
            <person name="Lyhne E.K."/>
            <person name="Kogle M.E."/>
            <person name="Clum A."/>
            <person name="Lipzen A."/>
            <person name="Salamov A."/>
            <person name="Ngan C.Y."/>
            <person name="Daum C."/>
            <person name="Chiniquy J."/>
            <person name="Barry K."/>
            <person name="LaButti K."/>
            <person name="Haridas S."/>
            <person name="Simmons B.A."/>
            <person name="Magnuson J.K."/>
            <person name="Mortensen U.H."/>
            <person name="Larsen T.O."/>
            <person name="Grigoriev I.V."/>
            <person name="Baker S.E."/>
            <person name="Andersen M.R."/>
        </authorList>
    </citation>
    <scope>NUCLEOTIDE SEQUENCE [LARGE SCALE GENOMIC DNA]</scope>
    <source>
        <strain evidence="2">IBT 16806</strain>
    </source>
</reference>
<comment type="caution">
    <text evidence="1">The sequence shown here is derived from an EMBL/GenBank/DDBJ whole genome shotgun (WGS) entry which is preliminary data.</text>
</comment>
<dbReference type="GeneID" id="36534956"/>
<name>A0A2I1C5C1_ASPN1</name>
<protein>
    <submittedName>
        <fullName evidence="1">Uncharacterized protein</fullName>
    </submittedName>
</protein>